<keyword evidence="1" id="KW-0812">Transmembrane</keyword>
<name>A0AAD7ZFH2_DIPPU</name>
<reference evidence="2" key="1">
    <citation type="journal article" date="2023" name="IScience">
        <title>Live-bearing cockroach genome reveals convergent evolutionary mechanisms linked to viviparity in insects and beyond.</title>
        <authorList>
            <person name="Fouks B."/>
            <person name="Harrison M.C."/>
            <person name="Mikhailova A.A."/>
            <person name="Marchal E."/>
            <person name="English S."/>
            <person name="Carruthers M."/>
            <person name="Jennings E.C."/>
            <person name="Chiamaka E.L."/>
            <person name="Frigard R.A."/>
            <person name="Pippel M."/>
            <person name="Attardo G.M."/>
            <person name="Benoit J.B."/>
            <person name="Bornberg-Bauer E."/>
            <person name="Tobe S.S."/>
        </authorList>
    </citation>
    <scope>NUCLEOTIDE SEQUENCE</scope>
    <source>
        <strain evidence="2">Stay&amp;Tobe</strain>
    </source>
</reference>
<keyword evidence="1" id="KW-0472">Membrane</keyword>
<protein>
    <submittedName>
        <fullName evidence="2">Uncharacterized protein</fullName>
    </submittedName>
</protein>
<dbReference type="Proteomes" id="UP001233999">
    <property type="component" value="Unassembled WGS sequence"/>
</dbReference>
<evidence type="ECO:0000313" key="3">
    <source>
        <dbReference type="Proteomes" id="UP001233999"/>
    </source>
</evidence>
<proteinExistence type="predicted"/>
<dbReference type="EMBL" id="JASPKZ010008439">
    <property type="protein sequence ID" value="KAJ9579406.1"/>
    <property type="molecule type" value="Genomic_DNA"/>
</dbReference>
<evidence type="ECO:0000313" key="2">
    <source>
        <dbReference type="EMBL" id="KAJ9579406.1"/>
    </source>
</evidence>
<evidence type="ECO:0000256" key="1">
    <source>
        <dbReference type="SAM" id="Phobius"/>
    </source>
</evidence>
<feature type="transmembrane region" description="Helical" evidence="1">
    <location>
        <begin position="134"/>
        <end position="152"/>
    </location>
</feature>
<organism evidence="2 3">
    <name type="scientific">Diploptera punctata</name>
    <name type="common">Pacific beetle cockroach</name>
    <dbReference type="NCBI Taxonomy" id="6984"/>
    <lineage>
        <taxon>Eukaryota</taxon>
        <taxon>Metazoa</taxon>
        <taxon>Ecdysozoa</taxon>
        <taxon>Arthropoda</taxon>
        <taxon>Hexapoda</taxon>
        <taxon>Insecta</taxon>
        <taxon>Pterygota</taxon>
        <taxon>Neoptera</taxon>
        <taxon>Polyneoptera</taxon>
        <taxon>Dictyoptera</taxon>
        <taxon>Blattodea</taxon>
        <taxon>Blaberoidea</taxon>
        <taxon>Blaberidae</taxon>
        <taxon>Diplopterinae</taxon>
        <taxon>Diploptera</taxon>
    </lineage>
</organism>
<dbReference type="AlphaFoldDB" id="A0AAD7ZFH2"/>
<sequence length="153" mass="18107">MSSEKKNESTSSVNTRKIANVMKVCLQKGKNTNYNCEKFKYSVEEFTEKYGKPLNLSEKKLQDTNALMQYVPLPWMNYFEKVLNSRDARHPLVQDNVDVFRRKKTMNKQTINDIFFQCGQSYCYNNNNLRNGSMLTGGTFFYFVFCFQFMIFH</sequence>
<keyword evidence="1" id="KW-1133">Transmembrane helix</keyword>
<comment type="caution">
    <text evidence="2">The sequence shown here is derived from an EMBL/GenBank/DDBJ whole genome shotgun (WGS) entry which is preliminary data.</text>
</comment>
<keyword evidence="3" id="KW-1185">Reference proteome</keyword>
<reference evidence="2" key="2">
    <citation type="submission" date="2023-05" db="EMBL/GenBank/DDBJ databases">
        <authorList>
            <person name="Fouks B."/>
        </authorList>
    </citation>
    <scope>NUCLEOTIDE SEQUENCE</scope>
    <source>
        <strain evidence="2">Stay&amp;Tobe</strain>
        <tissue evidence="2">Testes</tissue>
    </source>
</reference>
<accession>A0AAD7ZFH2</accession>
<gene>
    <name evidence="2" type="ORF">L9F63_024488</name>
</gene>